<evidence type="ECO:0000256" key="1">
    <source>
        <dbReference type="SAM" id="MobiDB-lite"/>
    </source>
</evidence>
<protein>
    <submittedName>
        <fullName evidence="2">Uncharacterized protein</fullName>
    </submittedName>
</protein>
<sequence length="116" mass="13209">MPPKYLAEMLSPPPRHLYKSTPLYLLPTRKEKREATRHCTHHHLLPRDRHGAPRPALGRHGGRAAAGLRPRQAPQHRRRRDRRAGRSCAVGRRGWPTAWTPAPAASREAPPYTTGW</sequence>
<evidence type="ECO:0000313" key="2">
    <source>
        <dbReference type="EnsemblPlants" id="ORUFI09G12370.3"/>
    </source>
</evidence>
<keyword evidence="3" id="KW-1185">Reference proteome</keyword>
<organism evidence="2 3">
    <name type="scientific">Oryza rufipogon</name>
    <name type="common">Brownbeard rice</name>
    <name type="synonym">Asian wild rice</name>
    <dbReference type="NCBI Taxonomy" id="4529"/>
    <lineage>
        <taxon>Eukaryota</taxon>
        <taxon>Viridiplantae</taxon>
        <taxon>Streptophyta</taxon>
        <taxon>Embryophyta</taxon>
        <taxon>Tracheophyta</taxon>
        <taxon>Spermatophyta</taxon>
        <taxon>Magnoliopsida</taxon>
        <taxon>Liliopsida</taxon>
        <taxon>Poales</taxon>
        <taxon>Poaceae</taxon>
        <taxon>BOP clade</taxon>
        <taxon>Oryzoideae</taxon>
        <taxon>Oryzeae</taxon>
        <taxon>Oryzinae</taxon>
        <taxon>Oryza</taxon>
    </lineage>
</organism>
<dbReference type="Proteomes" id="UP000008022">
    <property type="component" value="Unassembled WGS sequence"/>
</dbReference>
<dbReference type="Gramene" id="ORUFI09G12370.3">
    <property type="protein sequence ID" value="ORUFI09G12370.3"/>
    <property type="gene ID" value="ORUFI09G12370"/>
</dbReference>
<reference evidence="2" key="2">
    <citation type="submission" date="2015-06" db="UniProtKB">
        <authorList>
            <consortium name="EnsemblPlants"/>
        </authorList>
    </citation>
    <scope>IDENTIFICATION</scope>
</reference>
<feature type="compositionally biased region" description="Basic residues" evidence="1">
    <location>
        <begin position="74"/>
        <end position="85"/>
    </location>
</feature>
<proteinExistence type="predicted"/>
<dbReference type="EnsemblPlants" id="ORUFI09G12370.3">
    <property type="protein sequence ID" value="ORUFI09G12370.3"/>
    <property type="gene ID" value="ORUFI09G12370"/>
</dbReference>
<accession>A0A0E0QRW0</accession>
<reference evidence="3" key="1">
    <citation type="submission" date="2013-06" db="EMBL/GenBank/DDBJ databases">
        <authorList>
            <person name="Zhao Q."/>
        </authorList>
    </citation>
    <scope>NUCLEOTIDE SEQUENCE</scope>
    <source>
        <strain evidence="3">cv. W1943</strain>
    </source>
</reference>
<dbReference type="HOGENOM" id="CLU_2100947_0_0_1"/>
<feature type="region of interest" description="Disordered" evidence="1">
    <location>
        <begin position="32"/>
        <end position="116"/>
    </location>
</feature>
<name>A0A0E0QRW0_ORYRU</name>
<feature type="compositionally biased region" description="Low complexity" evidence="1">
    <location>
        <begin position="53"/>
        <end position="73"/>
    </location>
</feature>
<feature type="compositionally biased region" description="Low complexity" evidence="1">
    <location>
        <begin position="95"/>
        <end position="105"/>
    </location>
</feature>
<evidence type="ECO:0000313" key="3">
    <source>
        <dbReference type="Proteomes" id="UP000008022"/>
    </source>
</evidence>
<dbReference type="AlphaFoldDB" id="A0A0E0QRW0"/>